<organism evidence="18 19">
    <name type="scientific">Ceutorhynchus assimilis</name>
    <name type="common">cabbage seed weevil</name>
    <dbReference type="NCBI Taxonomy" id="467358"/>
    <lineage>
        <taxon>Eukaryota</taxon>
        <taxon>Metazoa</taxon>
        <taxon>Ecdysozoa</taxon>
        <taxon>Arthropoda</taxon>
        <taxon>Hexapoda</taxon>
        <taxon>Insecta</taxon>
        <taxon>Pterygota</taxon>
        <taxon>Neoptera</taxon>
        <taxon>Endopterygota</taxon>
        <taxon>Coleoptera</taxon>
        <taxon>Polyphaga</taxon>
        <taxon>Cucujiformia</taxon>
        <taxon>Curculionidae</taxon>
        <taxon>Ceutorhynchinae</taxon>
        <taxon>Ceutorhynchus</taxon>
    </lineage>
</organism>
<feature type="domain" description="Pyridoxine 5'-phosphate oxidase dimerisation C-terminal" evidence="17">
    <location>
        <begin position="385"/>
        <end position="438"/>
    </location>
</feature>
<comment type="catalytic activity">
    <reaction evidence="12">
        <text>pyridoxamine 5'-phosphate + O2 + H2O = pyridoxal 5'-phosphate + H2O2 + NH4(+)</text>
        <dbReference type="Rhea" id="RHEA:15817"/>
        <dbReference type="ChEBI" id="CHEBI:15377"/>
        <dbReference type="ChEBI" id="CHEBI:15379"/>
        <dbReference type="ChEBI" id="CHEBI:16240"/>
        <dbReference type="ChEBI" id="CHEBI:28938"/>
        <dbReference type="ChEBI" id="CHEBI:58451"/>
        <dbReference type="ChEBI" id="CHEBI:597326"/>
        <dbReference type="EC" id="1.4.3.5"/>
    </reaction>
    <physiologicalReaction direction="left-to-right" evidence="12">
        <dbReference type="Rhea" id="RHEA:15818"/>
    </physiologicalReaction>
</comment>
<dbReference type="InterPro" id="IPR019576">
    <property type="entry name" value="Pyridoxamine_oxidase_dimer_C"/>
</dbReference>
<evidence type="ECO:0000313" key="18">
    <source>
        <dbReference type="EMBL" id="CAG9761058.1"/>
    </source>
</evidence>
<dbReference type="PANTHER" id="PTHR10851:SF0">
    <property type="entry name" value="PYRIDOXINE-5'-PHOSPHATE OXIDASE"/>
    <property type="match status" value="1"/>
</dbReference>
<dbReference type="Gene3D" id="2.30.110.10">
    <property type="entry name" value="Electron Transport, Fmn-binding Protein, Chain A"/>
    <property type="match status" value="2"/>
</dbReference>
<dbReference type="GO" id="GO:0004733">
    <property type="term" value="F:pyridoxamine phosphate oxidase activity"/>
    <property type="evidence" value="ECO:0007669"/>
    <property type="project" value="UniProtKB-EC"/>
</dbReference>
<evidence type="ECO:0000256" key="6">
    <source>
        <dbReference type="ARBA" id="ARBA00011738"/>
    </source>
</evidence>
<comment type="function">
    <text evidence="2">Catalyzes the oxidation of either pyridoxine 5'-phosphate (PNP) or pyridoxamine 5'-phosphate (PMP) into pyridoxal 5'-phosphate (PLP).</text>
</comment>
<dbReference type="InterPro" id="IPR012349">
    <property type="entry name" value="Split_barrel_FMN-bd"/>
</dbReference>
<evidence type="ECO:0000256" key="1">
    <source>
        <dbReference type="ARBA" id="ARBA00001917"/>
    </source>
</evidence>
<comment type="catalytic activity">
    <reaction evidence="13">
        <text>pyridoxine 5'-phosphate + O2 = pyridoxal 5'-phosphate + H2O2</text>
        <dbReference type="Rhea" id="RHEA:15149"/>
        <dbReference type="ChEBI" id="CHEBI:15379"/>
        <dbReference type="ChEBI" id="CHEBI:16240"/>
        <dbReference type="ChEBI" id="CHEBI:58589"/>
        <dbReference type="ChEBI" id="CHEBI:597326"/>
        <dbReference type="EC" id="1.4.3.5"/>
    </reaction>
    <physiologicalReaction direction="left-to-right" evidence="13">
        <dbReference type="Rhea" id="RHEA:15150"/>
    </physiologicalReaction>
</comment>
<proteinExistence type="inferred from homology"/>
<dbReference type="OrthoDB" id="303614at2759"/>
<dbReference type="InterPro" id="IPR000659">
    <property type="entry name" value="Pyridox_Oxase"/>
</dbReference>
<keyword evidence="10" id="KW-0560">Oxidoreductase</keyword>
<dbReference type="AlphaFoldDB" id="A0A9N9QJD0"/>
<gene>
    <name evidence="18" type="ORF">CEUTPL_LOCUS1769</name>
</gene>
<evidence type="ECO:0000256" key="11">
    <source>
        <dbReference type="ARBA" id="ARBA00023096"/>
    </source>
</evidence>
<dbReference type="EC" id="1.4.3.5" evidence="7"/>
<dbReference type="FunFam" id="2.30.110.10:FF:000020">
    <property type="entry name" value="PNPO isoform 11"/>
    <property type="match status" value="2"/>
</dbReference>
<dbReference type="Pfam" id="PF10590">
    <property type="entry name" value="PNP_phzG_C"/>
    <property type="match status" value="2"/>
</dbReference>
<evidence type="ECO:0000256" key="13">
    <source>
        <dbReference type="ARBA" id="ARBA00052947"/>
    </source>
</evidence>
<evidence type="ECO:0000259" key="17">
    <source>
        <dbReference type="Pfam" id="PF10590"/>
    </source>
</evidence>
<feature type="domain" description="Pyridoxamine 5'-phosphate oxidase N-terminal" evidence="16">
    <location>
        <begin position="44"/>
        <end position="149"/>
    </location>
</feature>
<evidence type="ECO:0000256" key="15">
    <source>
        <dbReference type="ARBA" id="ARBA00077914"/>
    </source>
</evidence>
<dbReference type="GO" id="GO:0008615">
    <property type="term" value="P:pyridoxine biosynthetic process"/>
    <property type="evidence" value="ECO:0007669"/>
    <property type="project" value="UniProtKB-KW"/>
</dbReference>
<evidence type="ECO:0000259" key="16">
    <source>
        <dbReference type="Pfam" id="PF01243"/>
    </source>
</evidence>
<dbReference type="EMBL" id="OU892277">
    <property type="protein sequence ID" value="CAG9761058.1"/>
    <property type="molecule type" value="Genomic_DNA"/>
</dbReference>
<dbReference type="InterPro" id="IPR019740">
    <property type="entry name" value="Pyridox_Oxase_CS"/>
</dbReference>
<keyword evidence="8" id="KW-0285">Flavoprotein</keyword>
<dbReference type="GO" id="GO:0010181">
    <property type="term" value="F:FMN binding"/>
    <property type="evidence" value="ECO:0007669"/>
    <property type="project" value="InterPro"/>
</dbReference>
<dbReference type="NCBIfam" id="NF004231">
    <property type="entry name" value="PRK05679.1"/>
    <property type="match status" value="2"/>
</dbReference>
<dbReference type="Proteomes" id="UP001152799">
    <property type="component" value="Chromosome 1"/>
</dbReference>
<dbReference type="NCBIfam" id="TIGR00558">
    <property type="entry name" value="pdxH"/>
    <property type="match status" value="2"/>
</dbReference>
<evidence type="ECO:0000256" key="8">
    <source>
        <dbReference type="ARBA" id="ARBA00022630"/>
    </source>
</evidence>
<evidence type="ECO:0000256" key="7">
    <source>
        <dbReference type="ARBA" id="ARBA00012801"/>
    </source>
</evidence>
<comment type="pathway">
    <text evidence="3">Cofactor metabolism; pyridoxal 5'-phosphate salvage; pyridoxal 5'-phosphate from pyridoxamine 5'-phosphate: step 1/1.</text>
</comment>
<evidence type="ECO:0000256" key="12">
    <source>
        <dbReference type="ARBA" id="ARBA00050530"/>
    </source>
</evidence>
<comment type="subunit">
    <text evidence="6">Homodimer.</text>
</comment>
<evidence type="ECO:0000256" key="5">
    <source>
        <dbReference type="ARBA" id="ARBA00007301"/>
    </source>
</evidence>
<sequence length="438" mass="51191">MHHLRHEYNGRGNLFLEEHIEKKNPIHLFEKWYQAGKGDPKTVEPNAVFLTSCTKDGYPSGRVVLLKRFGKEGFTFSPHFNSRIGNDFEENPKAALTFYWEHFSRSVRVEGDVEKASLSEGEENFRKRPYEHQIAALLSDQSQPAESRKDLQKKGSELMQQFKIGEVPKPSQWGAYLLRPHLIEFWQGQTDRLHDRIRFRIPKEGEPDNVLTKQGLQRGFQGGGKLLLEEEIIKKDPSDLFRKWYEEVKEDPRTEEPTAMYLSTCTKDGVPSGRLVLLNEFGAEGFKFFTHYISRKGQELKENPRAAITFNWIHFSREVRVEGDVEKLPDDVSDVVFSQRPYFRQIGTLSSNQSKPVASRDVLVDRERRLKKHFKEGRVPRPDFWGGYLLKPKIFEFWQGHADHLHDRIRFRFPVSNEPDGVLTKQGENGWIYERLYP</sequence>
<comment type="similarity">
    <text evidence="5">Belongs to the pyridoxamine 5'-phosphate oxidase family.</text>
</comment>
<protein>
    <recommendedName>
        <fullName evidence="14">Pyridoxine-5'-phosphate oxidase</fullName>
        <ecNumber evidence="7">1.4.3.5</ecNumber>
    </recommendedName>
    <alternativeName>
        <fullName evidence="15">Pyridoxamine-phosphate oxidase</fullName>
    </alternativeName>
</protein>
<keyword evidence="19" id="KW-1185">Reference proteome</keyword>
<evidence type="ECO:0000256" key="9">
    <source>
        <dbReference type="ARBA" id="ARBA00022643"/>
    </source>
</evidence>
<evidence type="ECO:0000256" key="3">
    <source>
        <dbReference type="ARBA" id="ARBA00004738"/>
    </source>
</evidence>
<dbReference type="HAMAP" id="MF_01629">
    <property type="entry name" value="PdxH"/>
    <property type="match status" value="1"/>
</dbReference>
<accession>A0A9N9QJD0</accession>
<evidence type="ECO:0000256" key="4">
    <source>
        <dbReference type="ARBA" id="ARBA00005037"/>
    </source>
</evidence>
<dbReference type="PANTHER" id="PTHR10851">
    <property type="entry name" value="PYRIDOXINE-5-PHOSPHATE OXIDASE"/>
    <property type="match status" value="1"/>
</dbReference>
<reference evidence="18" key="1">
    <citation type="submission" date="2022-01" db="EMBL/GenBank/DDBJ databases">
        <authorList>
            <person name="King R."/>
        </authorList>
    </citation>
    <scope>NUCLEOTIDE SEQUENCE</scope>
</reference>
<comment type="pathway">
    <text evidence="4">Cofactor metabolism; pyridoxal 5'-phosphate salvage; pyridoxal 5'-phosphate from pyridoxine 5'-phosphate: step 1/1.</text>
</comment>
<name>A0A9N9QJD0_9CUCU</name>
<evidence type="ECO:0000313" key="19">
    <source>
        <dbReference type="Proteomes" id="UP001152799"/>
    </source>
</evidence>
<dbReference type="SUPFAM" id="SSF50475">
    <property type="entry name" value="FMN-binding split barrel"/>
    <property type="match status" value="2"/>
</dbReference>
<dbReference type="InterPro" id="IPR011576">
    <property type="entry name" value="Pyridox_Oxase_N"/>
</dbReference>
<feature type="domain" description="Pyridoxamine 5'-phosphate oxidase N-terminal" evidence="16">
    <location>
        <begin position="254"/>
        <end position="365"/>
    </location>
</feature>
<dbReference type="Pfam" id="PF01243">
    <property type="entry name" value="PNPOx_N"/>
    <property type="match status" value="2"/>
</dbReference>
<evidence type="ECO:0000256" key="14">
    <source>
        <dbReference type="ARBA" id="ARBA00073441"/>
    </source>
</evidence>
<comment type="cofactor">
    <cofactor evidence="1">
        <name>FMN</name>
        <dbReference type="ChEBI" id="CHEBI:58210"/>
    </cofactor>
</comment>
<evidence type="ECO:0000256" key="2">
    <source>
        <dbReference type="ARBA" id="ARBA00003691"/>
    </source>
</evidence>
<keyword evidence="11" id="KW-0664">Pyridoxine biosynthesis</keyword>
<keyword evidence="9" id="KW-0288">FMN</keyword>
<feature type="domain" description="Pyridoxine 5'-phosphate oxidase dimerisation C-terminal" evidence="17">
    <location>
        <begin position="173"/>
        <end position="201"/>
    </location>
</feature>
<evidence type="ECO:0000256" key="10">
    <source>
        <dbReference type="ARBA" id="ARBA00023002"/>
    </source>
</evidence>
<dbReference type="PROSITE" id="PS01064">
    <property type="entry name" value="PYRIDOX_OXIDASE"/>
    <property type="match status" value="1"/>
</dbReference>